<comment type="caution">
    <text evidence="3">The sequence shown here is derived from an EMBL/GenBank/DDBJ whole genome shotgun (WGS) entry which is preliminary data.</text>
</comment>
<dbReference type="Gene3D" id="2.130.10.10">
    <property type="entry name" value="YVTN repeat-like/Quinoprotein amine dehydrogenase"/>
    <property type="match status" value="1"/>
</dbReference>
<sequence length="376" mass="39988">MDVVPEPLAELVHRAAATTPAYPGDLATVRRRWRVRRRRRRAVLTGGLVALVALTGGAVPLLHGRAGTPADGPPAVMPGTSSPAPTPDRVAAQRLVISGTEWFVPDGSDRPKVGLAAVPAAEVRPDGSVVPYRVPEGFELGAALPDGRLVGLVRRDVARPRSAGANTDKAAIDLVLVEPGGRERRWRLQAPRERVGIVGADDRTVYLVRPAGLVARELSTGVEKVVLRSSVIGSDLLGPDARVTGGRVAVRSEATRTVCLIDVYDLAGRERRGRVETGPGCQFVLSPDGRSLAAVHRTPANIREQRLGIWDVATGKQLADVPVGTVTRDPATAGMVYGLAWNDDRTVRAVWGQLPPGADRVYQVPEVMRIVSASGQ</sequence>
<dbReference type="SUPFAM" id="SSF50969">
    <property type="entry name" value="YVTN repeat-like/Quinoprotein amine dehydrogenase"/>
    <property type="match status" value="1"/>
</dbReference>
<gene>
    <name evidence="3" type="ORF">HDA35_001292</name>
</gene>
<feature type="transmembrane region" description="Helical" evidence="2">
    <location>
        <begin position="42"/>
        <end position="62"/>
    </location>
</feature>
<keyword evidence="2" id="KW-0472">Membrane</keyword>
<keyword evidence="2" id="KW-0812">Transmembrane</keyword>
<evidence type="ECO:0000313" key="3">
    <source>
        <dbReference type="EMBL" id="NYF55461.1"/>
    </source>
</evidence>
<organism evidence="3 4">
    <name type="scientific">Micromonospora purpureochromogenes</name>
    <dbReference type="NCBI Taxonomy" id="47872"/>
    <lineage>
        <taxon>Bacteria</taxon>
        <taxon>Bacillati</taxon>
        <taxon>Actinomycetota</taxon>
        <taxon>Actinomycetes</taxon>
        <taxon>Micromonosporales</taxon>
        <taxon>Micromonosporaceae</taxon>
        <taxon>Micromonospora</taxon>
    </lineage>
</organism>
<name>A0ABX2RGM8_9ACTN</name>
<proteinExistence type="predicted"/>
<dbReference type="RefSeq" id="WP_179801978.1">
    <property type="nucleotide sequence ID" value="NZ_JACCCQ010000001.1"/>
</dbReference>
<evidence type="ECO:0000256" key="2">
    <source>
        <dbReference type="SAM" id="Phobius"/>
    </source>
</evidence>
<dbReference type="InterPro" id="IPR011044">
    <property type="entry name" value="Quino_amine_DH_bsu"/>
</dbReference>
<evidence type="ECO:0000313" key="4">
    <source>
        <dbReference type="Proteomes" id="UP000631553"/>
    </source>
</evidence>
<keyword evidence="2" id="KW-1133">Transmembrane helix</keyword>
<protein>
    <submittedName>
        <fullName evidence="3">Uncharacterized protein</fullName>
    </submittedName>
</protein>
<dbReference type="InterPro" id="IPR015943">
    <property type="entry name" value="WD40/YVTN_repeat-like_dom_sf"/>
</dbReference>
<dbReference type="EMBL" id="JACCCQ010000001">
    <property type="protein sequence ID" value="NYF55461.1"/>
    <property type="molecule type" value="Genomic_DNA"/>
</dbReference>
<feature type="region of interest" description="Disordered" evidence="1">
    <location>
        <begin position="66"/>
        <end position="86"/>
    </location>
</feature>
<keyword evidence="4" id="KW-1185">Reference proteome</keyword>
<accession>A0ABX2RGM8</accession>
<dbReference type="Proteomes" id="UP000631553">
    <property type="component" value="Unassembled WGS sequence"/>
</dbReference>
<reference evidence="3 4" key="1">
    <citation type="submission" date="2020-07" db="EMBL/GenBank/DDBJ databases">
        <title>Sequencing the genomes of 1000 actinobacteria strains.</title>
        <authorList>
            <person name="Klenk H.-P."/>
        </authorList>
    </citation>
    <scope>NUCLEOTIDE SEQUENCE [LARGE SCALE GENOMIC DNA]</scope>
    <source>
        <strain evidence="3 4">DSM 43814</strain>
    </source>
</reference>
<evidence type="ECO:0000256" key="1">
    <source>
        <dbReference type="SAM" id="MobiDB-lite"/>
    </source>
</evidence>